<reference evidence="1" key="1">
    <citation type="journal article" date="2023" name="Science">
        <title>Genome structures resolve the early diversification of teleost fishes.</title>
        <authorList>
            <person name="Parey E."/>
            <person name="Louis A."/>
            <person name="Montfort J."/>
            <person name="Bouchez O."/>
            <person name="Roques C."/>
            <person name="Iampietro C."/>
            <person name="Lluch J."/>
            <person name="Castinel A."/>
            <person name="Donnadieu C."/>
            <person name="Desvignes T."/>
            <person name="Floi Bucao C."/>
            <person name="Jouanno E."/>
            <person name="Wen M."/>
            <person name="Mejri S."/>
            <person name="Dirks R."/>
            <person name="Jansen H."/>
            <person name="Henkel C."/>
            <person name="Chen W.J."/>
            <person name="Zahm M."/>
            <person name="Cabau C."/>
            <person name="Klopp C."/>
            <person name="Thompson A.W."/>
            <person name="Robinson-Rechavi M."/>
            <person name="Braasch I."/>
            <person name="Lecointre G."/>
            <person name="Bobe J."/>
            <person name="Postlethwait J.H."/>
            <person name="Berthelot C."/>
            <person name="Roest Crollius H."/>
            <person name="Guiguen Y."/>
        </authorList>
    </citation>
    <scope>NUCLEOTIDE SEQUENCE</scope>
    <source>
        <tissue evidence="1">Blood</tissue>
    </source>
</reference>
<name>A0AAD7SPD9_9TELE</name>
<protein>
    <submittedName>
        <fullName evidence="1">Uncharacterized protein</fullName>
    </submittedName>
</protein>
<dbReference type="AlphaFoldDB" id="A0AAD7SPD9"/>
<dbReference type="EMBL" id="JAINUG010000044">
    <property type="protein sequence ID" value="KAJ8406412.1"/>
    <property type="molecule type" value="Genomic_DNA"/>
</dbReference>
<accession>A0AAD7SPD9</accession>
<evidence type="ECO:0000313" key="1">
    <source>
        <dbReference type="EMBL" id="KAJ8406412.1"/>
    </source>
</evidence>
<gene>
    <name evidence="1" type="ORF">AAFF_G00306430</name>
</gene>
<proteinExistence type="predicted"/>
<dbReference type="Proteomes" id="UP001221898">
    <property type="component" value="Unassembled WGS sequence"/>
</dbReference>
<sequence length="160" mass="17685">MKSWLMKAKETQALSPMGTQPAYVTMNSLSLDAVDDGSAEKLPQSPSLQGLFCEPQNWNLLFLAFRHGSSSLAFSLGLLSPHGAEHKRHASGNPLQRATLGKRRSAHLHAIYTYDLDLDVRSEARPRKDCDVPSRRVGSAHSVQRGGKKRCTCWALSQEK</sequence>
<keyword evidence="2" id="KW-1185">Reference proteome</keyword>
<comment type="caution">
    <text evidence="1">The sequence shown here is derived from an EMBL/GenBank/DDBJ whole genome shotgun (WGS) entry which is preliminary data.</text>
</comment>
<evidence type="ECO:0000313" key="2">
    <source>
        <dbReference type="Proteomes" id="UP001221898"/>
    </source>
</evidence>
<organism evidence="1 2">
    <name type="scientific">Aldrovandia affinis</name>
    <dbReference type="NCBI Taxonomy" id="143900"/>
    <lineage>
        <taxon>Eukaryota</taxon>
        <taxon>Metazoa</taxon>
        <taxon>Chordata</taxon>
        <taxon>Craniata</taxon>
        <taxon>Vertebrata</taxon>
        <taxon>Euteleostomi</taxon>
        <taxon>Actinopterygii</taxon>
        <taxon>Neopterygii</taxon>
        <taxon>Teleostei</taxon>
        <taxon>Notacanthiformes</taxon>
        <taxon>Halosauridae</taxon>
        <taxon>Aldrovandia</taxon>
    </lineage>
</organism>